<feature type="compositionally biased region" description="Polar residues" evidence="3">
    <location>
        <begin position="765"/>
        <end position="778"/>
    </location>
</feature>
<evidence type="ECO:0000256" key="2">
    <source>
        <dbReference type="ARBA" id="ARBA00023306"/>
    </source>
</evidence>
<dbReference type="Proteomes" id="UP001515480">
    <property type="component" value="Unassembled WGS sequence"/>
</dbReference>
<gene>
    <name evidence="4" type="ORF">AB1Y20_009978</name>
</gene>
<feature type="region of interest" description="Disordered" evidence="3">
    <location>
        <begin position="569"/>
        <end position="614"/>
    </location>
</feature>
<feature type="compositionally biased region" description="Acidic residues" evidence="3">
    <location>
        <begin position="513"/>
        <end position="523"/>
    </location>
</feature>
<proteinExistence type="inferred from homology"/>
<feature type="region of interest" description="Disordered" evidence="3">
    <location>
        <begin position="498"/>
        <end position="528"/>
    </location>
</feature>
<evidence type="ECO:0000256" key="3">
    <source>
        <dbReference type="SAM" id="MobiDB-lite"/>
    </source>
</evidence>
<dbReference type="InterPro" id="IPR007587">
    <property type="entry name" value="SAPS"/>
</dbReference>
<feature type="region of interest" description="Disordered" evidence="3">
    <location>
        <begin position="760"/>
        <end position="814"/>
    </location>
</feature>
<comment type="caution">
    <text evidence="4">The sequence shown here is derived from an EMBL/GenBank/DDBJ whole genome shotgun (WGS) entry which is preliminary data.</text>
</comment>
<dbReference type="PANTHER" id="PTHR12634:SF8">
    <property type="entry name" value="FIERY MOUNTAIN, ISOFORM D"/>
    <property type="match status" value="1"/>
</dbReference>
<dbReference type="GO" id="GO:0019888">
    <property type="term" value="F:protein phosphatase regulator activity"/>
    <property type="evidence" value="ECO:0007669"/>
    <property type="project" value="TreeGrafter"/>
</dbReference>
<evidence type="ECO:0000313" key="5">
    <source>
        <dbReference type="Proteomes" id="UP001515480"/>
    </source>
</evidence>
<protein>
    <submittedName>
        <fullName evidence="4">Uncharacterized protein</fullName>
    </submittedName>
</protein>
<dbReference type="PANTHER" id="PTHR12634">
    <property type="entry name" value="SIT4 YEAST -ASSOCIATING PROTEIN-RELATED"/>
    <property type="match status" value="1"/>
</dbReference>
<reference evidence="4 5" key="1">
    <citation type="journal article" date="2024" name="Science">
        <title>Giant polyketide synthase enzymes in the biosynthesis of giant marine polyether toxins.</title>
        <authorList>
            <person name="Fallon T.R."/>
            <person name="Shende V.V."/>
            <person name="Wierzbicki I.H."/>
            <person name="Pendleton A.L."/>
            <person name="Watervoot N.F."/>
            <person name="Auber R.P."/>
            <person name="Gonzalez D.J."/>
            <person name="Wisecaver J.H."/>
            <person name="Moore B.S."/>
        </authorList>
    </citation>
    <scope>NUCLEOTIDE SEQUENCE [LARGE SCALE GENOMIC DNA]</scope>
    <source>
        <strain evidence="4 5">12B1</strain>
    </source>
</reference>
<evidence type="ECO:0000256" key="1">
    <source>
        <dbReference type="ARBA" id="ARBA00006180"/>
    </source>
</evidence>
<feature type="compositionally biased region" description="Acidic residues" evidence="3">
    <location>
        <begin position="590"/>
        <end position="606"/>
    </location>
</feature>
<keyword evidence="2" id="KW-0131">Cell cycle</keyword>
<sequence>MFWNMNYNSKIESIETILAQPNISLDELLDEDELLQECKANNEKLVGFLVLPATLQTLVKYITTMPSPDDSESRRYKYPYVASEVLCSDVDAIHNAMIANDGEHIVSLFTLLDQPAPLPPILVGYFSKVVLACFKARPEAFRALVTADEGSNASPLAWPKLMPRLLAHLGSDSILQLLTTVCISEASVDDSDGGSGPTPVSSLLPIDELVPALLSLLPAEADTSANAAELLCCLLSGPTELPPCLGEQQIGARVTSLIECCVGRGPPLSQPLNKAAVEVLVKLLARCREQPISPTGSAAIAEALLGSIDVIFVSLAAPPARSPHLARLLPEGGRSFPLGSARQRFILLALLEEALLTGHEAIATALIELGLCSLVLDVLLLPHSCNILHMRAVSILERVISTTAPHGAALRKSLVETAELVPRLLELVSPTSAPGVEGREAKPPPASLPSCHGFVMSFASSLVNAAQRDTDLAALLEASEGWAAFVAPSGPLAEWCATQSKPLGGRVPTQTSDESDDDDDDDLALPRGVLGKSVRDQISCSSDSNDAHTDDLARIAQYLSRHNFIDDGGEDLDDLSDQQERRGAASEDFSYADEDDEERAYPEPEDIPGTTTVSNVTPAWNASFDEQFDLDNDAFADLGAAGRLEFPTSPESEMESSVSKAPIDLNKSQADMTEAFAAFEDELPAAVSELPPPVSSDPVPASDLTQESAQEDASPDEQGWATDFAEVPSAPSADTVDMVWSTAPATDSIGEGAAAFGGWAAEFESPSTEDASNSTSDADTPAETGDQRVEAAPAAASVATDEVTPADISMDVVE</sequence>
<accession>A0AB34K7L1</accession>
<feature type="region of interest" description="Disordered" evidence="3">
    <location>
        <begin position="683"/>
        <end position="721"/>
    </location>
</feature>
<dbReference type="AlphaFoldDB" id="A0AB34K7L1"/>
<dbReference type="GO" id="GO:0019903">
    <property type="term" value="F:protein phosphatase binding"/>
    <property type="evidence" value="ECO:0007669"/>
    <property type="project" value="InterPro"/>
</dbReference>
<evidence type="ECO:0000313" key="4">
    <source>
        <dbReference type="EMBL" id="KAL1528640.1"/>
    </source>
</evidence>
<comment type="similarity">
    <text evidence="1">Belongs to the SAPS family.</text>
</comment>
<keyword evidence="5" id="KW-1185">Reference proteome</keyword>
<name>A0AB34K7L1_PRYPA</name>
<dbReference type="EMBL" id="JBGBPQ010000002">
    <property type="protein sequence ID" value="KAL1528640.1"/>
    <property type="molecule type" value="Genomic_DNA"/>
</dbReference>
<organism evidence="4 5">
    <name type="scientific">Prymnesium parvum</name>
    <name type="common">Toxic golden alga</name>
    <dbReference type="NCBI Taxonomy" id="97485"/>
    <lineage>
        <taxon>Eukaryota</taxon>
        <taxon>Haptista</taxon>
        <taxon>Haptophyta</taxon>
        <taxon>Prymnesiophyceae</taxon>
        <taxon>Prymnesiales</taxon>
        <taxon>Prymnesiaceae</taxon>
        <taxon>Prymnesium</taxon>
    </lineage>
</organism>